<dbReference type="NCBIfam" id="TIGR01085">
    <property type="entry name" value="murE"/>
    <property type="match status" value="1"/>
</dbReference>
<dbReference type="InterPro" id="IPR013221">
    <property type="entry name" value="Mur_ligase_cen"/>
</dbReference>
<evidence type="ECO:0000256" key="6">
    <source>
        <dbReference type="ARBA" id="ARBA00023316"/>
    </source>
</evidence>
<dbReference type="UniPathway" id="UPA00219"/>
<dbReference type="GO" id="GO:0008765">
    <property type="term" value="F:UDP-N-acetylmuramoylalanyl-D-glutamate-2,6-diaminopimelate ligase activity"/>
    <property type="evidence" value="ECO:0007669"/>
    <property type="project" value="UniProtKB-UniRule"/>
</dbReference>
<feature type="binding site" evidence="7">
    <location>
        <begin position="119"/>
        <end position="125"/>
    </location>
    <ligand>
        <name>ATP</name>
        <dbReference type="ChEBI" id="CHEBI:30616"/>
    </ligand>
</feature>
<proteinExistence type="inferred from homology"/>
<dbReference type="Pfam" id="PF01225">
    <property type="entry name" value="Mur_ligase"/>
    <property type="match status" value="1"/>
</dbReference>
<dbReference type="EMBL" id="ACJX03000001">
    <property type="protein sequence ID" value="KRT36279.1"/>
    <property type="molecule type" value="Genomic_DNA"/>
</dbReference>
<feature type="modified residue" description="N6-carboxylysine" evidence="7">
    <location>
        <position position="228"/>
    </location>
</feature>
<dbReference type="GO" id="GO:0051301">
    <property type="term" value="P:cell division"/>
    <property type="evidence" value="ECO:0007669"/>
    <property type="project" value="UniProtKB-KW"/>
</dbReference>
<feature type="domain" description="Mur ligase N-terminal catalytic" evidence="9">
    <location>
        <begin position="35"/>
        <end position="80"/>
    </location>
</feature>
<feature type="binding site" evidence="7">
    <location>
        <position position="475"/>
    </location>
    <ligand>
        <name>meso-2,6-diaminopimelate</name>
        <dbReference type="ChEBI" id="CHEBI:57791"/>
    </ligand>
</feature>
<evidence type="ECO:0000313" key="12">
    <source>
        <dbReference type="EMBL" id="KRT36279.1"/>
    </source>
</evidence>
<feature type="binding site" evidence="7">
    <location>
        <position position="188"/>
    </location>
    <ligand>
        <name>UDP-N-acetyl-alpha-D-muramoyl-L-alanyl-D-glutamate</name>
        <dbReference type="ChEBI" id="CHEBI:83900"/>
    </ligand>
</feature>
<comment type="cofactor">
    <cofactor evidence="7">
        <name>Mg(2+)</name>
        <dbReference type="ChEBI" id="CHEBI:18420"/>
    </cofactor>
</comment>
<evidence type="ECO:0000259" key="11">
    <source>
        <dbReference type="Pfam" id="PF08245"/>
    </source>
</evidence>
<evidence type="ECO:0000256" key="5">
    <source>
        <dbReference type="ARBA" id="ARBA00023306"/>
    </source>
</evidence>
<comment type="caution">
    <text evidence="12">The sequence shown here is derived from an EMBL/GenBank/DDBJ whole genome shotgun (WGS) entry which is preliminary data.</text>
</comment>
<dbReference type="HAMAP" id="MF_00208">
    <property type="entry name" value="MurE"/>
    <property type="match status" value="1"/>
</dbReference>
<keyword evidence="7" id="KW-0547">Nucleotide-binding</keyword>
<dbReference type="Pfam" id="PF02875">
    <property type="entry name" value="Mur_ligase_C"/>
    <property type="match status" value="1"/>
</dbReference>
<dbReference type="InterPro" id="IPR005761">
    <property type="entry name" value="UDP-N-AcMur-Glu-dNH2Pim_ligase"/>
</dbReference>
<comment type="catalytic activity">
    <reaction evidence="7">
        <text>UDP-N-acetyl-alpha-D-muramoyl-L-alanyl-D-glutamate + meso-2,6-diaminopimelate + ATP = UDP-N-acetyl-alpha-D-muramoyl-L-alanyl-gamma-D-glutamyl-meso-2,6-diaminopimelate + ADP + phosphate + H(+)</text>
        <dbReference type="Rhea" id="RHEA:23676"/>
        <dbReference type="ChEBI" id="CHEBI:15378"/>
        <dbReference type="ChEBI" id="CHEBI:30616"/>
        <dbReference type="ChEBI" id="CHEBI:43474"/>
        <dbReference type="ChEBI" id="CHEBI:57791"/>
        <dbReference type="ChEBI" id="CHEBI:83900"/>
        <dbReference type="ChEBI" id="CHEBI:83905"/>
        <dbReference type="ChEBI" id="CHEBI:456216"/>
        <dbReference type="EC" id="6.3.2.13"/>
    </reaction>
</comment>
<dbReference type="PANTHER" id="PTHR23135">
    <property type="entry name" value="MUR LIGASE FAMILY MEMBER"/>
    <property type="match status" value="1"/>
</dbReference>
<comment type="function">
    <text evidence="7">Catalyzes the addition of meso-diaminopimelic acid to the nucleotide precursor UDP-N-acetylmuramoyl-L-alanyl-D-glutamate (UMAG) in the biosynthesis of bacterial cell-wall peptidoglycan.</text>
</comment>
<feature type="binding site" evidence="7">
    <location>
        <begin position="161"/>
        <end position="162"/>
    </location>
    <ligand>
        <name>UDP-N-acetyl-alpha-D-muramoyl-L-alanyl-D-glutamate</name>
        <dbReference type="ChEBI" id="CHEBI:83900"/>
    </ligand>
</feature>
<evidence type="ECO:0000256" key="1">
    <source>
        <dbReference type="ARBA" id="ARBA00005898"/>
    </source>
</evidence>
<keyword evidence="7" id="KW-0963">Cytoplasm</keyword>
<dbReference type="GO" id="GO:0005737">
    <property type="term" value="C:cytoplasm"/>
    <property type="evidence" value="ECO:0007669"/>
    <property type="project" value="UniProtKB-SubCell"/>
</dbReference>
<dbReference type="InterPro" id="IPR035911">
    <property type="entry name" value="MurE/MurF_N"/>
</dbReference>
<feature type="binding site" evidence="7">
    <location>
        <position position="471"/>
    </location>
    <ligand>
        <name>meso-2,6-diaminopimelate</name>
        <dbReference type="ChEBI" id="CHEBI:57791"/>
    </ligand>
</feature>
<feature type="domain" description="Mur ligase central" evidence="11">
    <location>
        <begin position="117"/>
        <end position="321"/>
    </location>
</feature>
<evidence type="ECO:0000256" key="8">
    <source>
        <dbReference type="RuleBase" id="RU004135"/>
    </source>
</evidence>
<keyword evidence="7" id="KW-0067">ATP-binding</keyword>
<evidence type="ECO:0000259" key="9">
    <source>
        <dbReference type="Pfam" id="PF01225"/>
    </source>
</evidence>
<dbReference type="SUPFAM" id="SSF63418">
    <property type="entry name" value="MurE/MurF N-terminal domain"/>
    <property type="match status" value="1"/>
</dbReference>
<comment type="similarity">
    <text evidence="1 7">Belongs to the MurCDEF family. MurE subfamily.</text>
</comment>
<protein>
    <recommendedName>
        <fullName evidence="7">UDP-N-acetylmuramoyl-L-alanyl-D-glutamate--2,6-diaminopimelate ligase</fullName>
        <ecNumber evidence="7">6.3.2.13</ecNumber>
    </recommendedName>
    <alternativeName>
        <fullName evidence="7">Meso-A2pm-adding enzyme</fullName>
    </alternativeName>
    <alternativeName>
        <fullName evidence="7">Meso-diaminopimelate-adding enzyme</fullName>
    </alternativeName>
    <alternativeName>
        <fullName evidence="7">UDP-MurNAc-L-Ala-D-Glu:meso-diaminopimelate ligase</fullName>
    </alternativeName>
    <alternativeName>
        <fullName evidence="7">UDP-MurNAc-tripeptide synthetase</fullName>
    </alternativeName>
    <alternativeName>
        <fullName evidence="7">UDP-N-acetylmuramyl-tripeptide synthetase</fullName>
    </alternativeName>
</protein>
<feature type="binding site" evidence="7">
    <location>
        <position position="194"/>
    </location>
    <ligand>
        <name>UDP-N-acetyl-alpha-D-muramoyl-L-alanyl-D-glutamate</name>
        <dbReference type="ChEBI" id="CHEBI:83900"/>
    </ligand>
</feature>
<dbReference type="Gene3D" id="3.40.1190.10">
    <property type="entry name" value="Mur-like, catalytic domain"/>
    <property type="match status" value="1"/>
</dbReference>
<dbReference type="EC" id="6.3.2.13" evidence="7"/>
<dbReference type="InterPro" id="IPR000713">
    <property type="entry name" value="Mur_ligase_N"/>
</dbReference>
<evidence type="ECO:0000256" key="3">
    <source>
        <dbReference type="ARBA" id="ARBA00022960"/>
    </source>
</evidence>
<dbReference type="eggNOG" id="COG0769">
    <property type="taxonomic scope" value="Bacteria"/>
</dbReference>
<feature type="binding site" evidence="7">
    <location>
        <position position="40"/>
    </location>
    <ligand>
        <name>UDP-N-acetyl-alpha-D-muramoyl-L-alanyl-D-glutamate</name>
        <dbReference type="ChEBI" id="CHEBI:83900"/>
    </ligand>
</feature>
<dbReference type="Gene3D" id="3.90.190.20">
    <property type="entry name" value="Mur ligase, C-terminal domain"/>
    <property type="match status" value="1"/>
</dbReference>
<evidence type="ECO:0000256" key="4">
    <source>
        <dbReference type="ARBA" id="ARBA00022984"/>
    </source>
</evidence>
<feature type="binding site" evidence="7">
    <location>
        <position position="196"/>
    </location>
    <ligand>
        <name>UDP-N-acetyl-alpha-D-muramoyl-L-alanyl-D-glutamate</name>
        <dbReference type="ChEBI" id="CHEBI:83900"/>
    </ligand>
</feature>
<dbReference type="RefSeq" id="WP_009201029.1">
    <property type="nucleotide sequence ID" value="NZ_ACJX03000001.1"/>
</dbReference>
<organism evidence="12 13">
    <name type="scientific">Acetomicrobium hydrogeniformans ATCC BAA-1850</name>
    <dbReference type="NCBI Taxonomy" id="592015"/>
    <lineage>
        <taxon>Bacteria</taxon>
        <taxon>Thermotogati</taxon>
        <taxon>Synergistota</taxon>
        <taxon>Synergistia</taxon>
        <taxon>Synergistales</taxon>
        <taxon>Acetomicrobiaceae</taxon>
        <taxon>Acetomicrobium</taxon>
    </lineage>
</organism>
<feature type="domain" description="Mur ligase C-terminal" evidence="10">
    <location>
        <begin position="344"/>
        <end position="473"/>
    </location>
</feature>
<feature type="binding site" evidence="7">
    <location>
        <position position="393"/>
    </location>
    <ligand>
        <name>meso-2,6-diaminopimelate</name>
        <dbReference type="ChEBI" id="CHEBI:57791"/>
    </ligand>
</feature>
<name>A0A0T5XD56_9BACT</name>
<keyword evidence="13" id="KW-1185">Reference proteome</keyword>
<reference evidence="13" key="1">
    <citation type="submission" date="2012-09" db="EMBL/GenBank/DDBJ databases">
        <authorList>
            <person name="Weinstock G."/>
            <person name="Sodergren E."/>
            <person name="Clifton S."/>
            <person name="Fulton L."/>
            <person name="Fulton B."/>
            <person name="Courtney L."/>
            <person name="Fronick C."/>
            <person name="Harrison M."/>
            <person name="Strong C."/>
            <person name="Farmer C."/>
            <person name="Delehaunty K."/>
            <person name="Markovic C."/>
            <person name="Hall O."/>
            <person name="Minx P."/>
            <person name="Tomlinson C."/>
            <person name="Mitreva M."/>
            <person name="Nelson J."/>
            <person name="Hou S."/>
            <person name="Wollam A."/>
            <person name="Pepin K.H."/>
            <person name="Johnson M."/>
            <person name="Bhonagiri V."/>
            <person name="Nash W.E."/>
            <person name="Suruliraj S."/>
            <person name="Warren W."/>
            <person name="Chinwalla A."/>
            <person name="Mardis E.R."/>
            <person name="Wilson R.K."/>
        </authorList>
    </citation>
    <scope>NUCLEOTIDE SEQUENCE [LARGE SCALE GENOMIC DNA]</scope>
    <source>
        <strain evidence="13">OS1</strain>
    </source>
</reference>
<feature type="binding site" evidence="7">
    <location>
        <begin position="417"/>
        <end position="420"/>
    </location>
    <ligand>
        <name>meso-2,6-diaminopimelate</name>
        <dbReference type="ChEBI" id="CHEBI:57791"/>
    </ligand>
</feature>
<comment type="PTM">
    <text evidence="7">Carboxylation is probably crucial for Mg(2+) binding and, consequently, for the gamma-phosphate positioning of ATP.</text>
</comment>
<dbReference type="Proteomes" id="UP000005273">
    <property type="component" value="Unassembled WGS sequence"/>
</dbReference>
<keyword evidence="7 12" id="KW-0436">Ligase</keyword>
<evidence type="ECO:0000259" key="10">
    <source>
        <dbReference type="Pfam" id="PF02875"/>
    </source>
</evidence>
<gene>
    <name evidence="7" type="primary">murE</name>
    <name evidence="12" type="ORF">HMPREF1705_03552</name>
</gene>
<dbReference type="OrthoDB" id="9800958at2"/>
<dbReference type="InterPro" id="IPR004101">
    <property type="entry name" value="Mur_ligase_C"/>
</dbReference>
<accession>A0A0T5XD56</accession>
<comment type="pathway">
    <text evidence="7 8">Cell wall biogenesis; peptidoglycan biosynthesis.</text>
</comment>
<keyword evidence="3 7" id="KW-0133">Cell shape</keyword>
<dbReference type="GO" id="GO:0071555">
    <property type="term" value="P:cell wall organization"/>
    <property type="evidence" value="ECO:0007669"/>
    <property type="project" value="UniProtKB-KW"/>
</dbReference>
<dbReference type="SUPFAM" id="SSF53244">
    <property type="entry name" value="MurD-like peptide ligases, peptide-binding domain"/>
    <property type="match status" value="1"/>
</dbReference>
<dbReference type="NCBIfam" id="NF001126">
    <property type="entry name" value="PRK00139.1-4"/>
    <property type="match status" value="1"/>
</dbReference>
<evidence type="ECO:0000256" key="2">
    <source>
        <dbReference type="ARBA" id="ARBA00022618"/>
    </source>
</evidence>
<dbReference type="PANTHER" id="PTHR23135:SF4">
    <property type="entry name" value="UDP-N-ACETYLMURAMOYL-L-ALANYL-D-GLUTAMATE--2,6-DIAMINOPIMELATE LIGASE MURE HOMOLOG, CHLOROPLASTIC"/>
    <property type="match status" value="1"/>
</dbReference>
<sequence length="505" mass="55953">MKVSIKELADFLFRRRCLKKIIEAGTNCLENEILEISIDSRQVGEGALFCCLEGTKRKGVEFAQDAQRRGAVAVLTSERVDDLAIPQLIVKDAGEACGLASAYLYGLPTSKLLMIGVTGTNGKSTTTYLIKSILDTGDMKCGLIGTIVYNDGKSHEDADRTTPQAPLIQSLLNKMVDNRCHACVMEASSHGIEQKRIFGCLYDRAVFTNLTPEHLDYHGDMENYFCAKRDLFIKYMRGDWKASINTDDPYGEKIANEFAPHVLGFSLRQKADNAFYGSIRRSSIRGIIMDISFPDGSTLENVTLPLLGEYNVLNALAASSVAWSLDFDAEVIRKGLENCPPVPGRLERYFVEDGPVCIIDYAHTPDALEKVLSTVKPLCSGRVWLVFGHGGERFKENRPILGSIAARFADCIVVTMDNPRSEDPRDIALQIADGIKSSPGSSEYWTIIDRKEAVHFALDRAGKGDVVLVTGKGPERQIIFKDRTIPYNDFEALKEWCNLRGKVLS</sequence>
<dbReference type="Pfam" id="PF08245">
    <property type="entry name" value="Mur_ligase_M"/>
    <property type="match status" value="1"/>
</dbReference>
<evidence type="ECO:0000256" key="7">
    <source>
        <dbReference type="HAMAP-Rule" id="MF_00208"/>
    </source>
</evidence>
<dbReference type="GO" id="GO:0008360">
    <property type="term" value="P:regulation of cell shape"/>
    <property type="evidence" value="ECO:0007669"/>
    <property type="project" value="UniProtKB-KW"/>
</dbReference>
<keyword evidence="7" id="KW-0460">Magnesium</keyword>
<keyword evidence="5 7" id="KW-0131">Cell cycle</keyword>
<dbReference type="SUPFAM" id="SSF53623">
    <property type="entry name" value="MurD-like peptide ligases, catalytic domain"/>
    <property type="match status" value="1"/>
</dbReference>
<dbReference type="GO" id="GO:0005524">
    <property type="term" value="F:ATP binding"/>
    <property type="evidence" value="ECO:0007669"/>
    <property type="project" value="UniProtKB-UniRule"/>
</dbReference>
<dbReference type="GO" id="GO:0000287">
    <property type="term" value="F:magnesium ion binding"/>
    <property type="evidence" value="ECO:0007669"/>
    <property type="project" value="UniProtKB-UniRule"/>
</dbReference>
<feature type="short sequence motif" description="Meso-diaminopimelate recognition motif" evidence="7">
    <location>
        <begin position="417"/>
        <end position="420"/>
    </location>
</feature>
<comment type="subcellular location">
    <subcellularLocation>
        <location evidence="7 8">Cytoplasm</location>
    </subcellularLocation>
</comment>
<dbReference type="InterPro" id="IPR036565">
    <property type="entry name" value="Mur-like_cat_sf"/>
</dbReference>
<dbReference type="Gene3D" id="3.40.1390.10">
    <property type="entry name" value="MurE/MurF, N-terminal domain"/>
    <property type="match status" value="1"/>
</dbReference>
<dbReference type="InterPro" id="IPR036615">
    <property type="entry name" value="Mur_ligase_C_dom_sf"/>
</dbReference>
<dbReference type="STRING" id="592015.HMPREF1705_03552"/>
<keyword evidence="6 7" id="KW-0961">Cell wall biogenesis/degradation</keyword>
<comment type="caution">
    <text evidence="7">Lacks conserved residue(s) required for the propagation of feature annotation.</text>
</comment>
<keyword evidence="2 7" id="KW-0132">Cell division</keyword>
<dbReference type="AlphaFoldDB" id="A0A0T5XD56"/>
<evidence type="ECO:0000313" key="13">
    <source>
        <dbReference type="Proteomes" id="UP000005273"/>
    </source>
</evidence>
<keyword evidence="4 7" id="KW-0573">Peptidoglycan synthesis</keyword>
<dbReference type="GO" id="GO:0009252">
    <property type="term" value="P:peptidoglycan biosynthetic process"/>
    <property type="evidence" value="ECO:0007669"/>
    <property type="project" value="UniProtKB-UniRule"/>
</dbReference>